<reference evidence="2 3" key="1">
    <citation type="journal article" date="2022" name="bioRxiv">
        <title>Genomics of Preaxostyla Flagellates Illuminates Evolutionary Transitions and the Path Towards Mitochondrial Loss.</title>
        <authorList>
            <person name="Novak L.V.F."/>
            <person name="Treitli S.C."/>
            <person name="Pyrih J."/>
            <person name="Halakuc P."/>
            <person name="Pipaliya S.V."/>
            <person name="Vacek V."/>
            <person name="Brzon O."/>
            <person name="Soukal P."/>
            <person name="Eme L."/>
            <person name="Dacks J.B."/>
            <person name="Karnkowska A."/>
            <person name="Elias M."/>
            <person name="Hampl V."/>
        </authorList>
    </citation>
    <scope>NUCLEOTIDE SEQUENCE [LARGE SCALE GENOMIC DNA]</scope>
    <source>
        <strain evidence="2">NAU3</strain>
        <tissue evidence="2">Gut</tissue>
    </source>
</reference>
<dbReference type="EMBL" id="JARBJD010000127">
    <property type="protein sequence ID" value="KAK2950941.1"/>
    <property type="molecule type" value="Genomic_DNA"/>
</dbReference>
<evidence type="ECO:0000256" key="1">
    <source>
        <dbReference type="SAM" id="MobiDB-lite"/>
    </source>
</evidence>
<feature type="region of interest" description="Disordered" evidence="1">
    <location>
        <begin position="5543"/>
        <end position="5563"/>
    </location>
</feature>
<keyword evidence="3" id="KW-1185">Reference proteome</keyword>
<organism evidence="2 3">
    <name type="scientific">Blattamonas nauphoetae</name>
    <dbReference type="NCBI Taxonomy" id="2049346"/>
    <lineage>
        <taxon>Eukaryota</taxon>
        <taxon>Metamonada</taxon>
        <taxon>Preaxostyla</taxon>
        <taxon>Oxymonadida</taxon>
        <taxon>Blattamonas</taxon>
    </lineage>
</organism>
<dbReference type="Proteomes" id="UP001281761">
    <property type="component" value="Unassembled WGS sequence"/>
</dbReference>
<gene>
    <name evidence="2" type="ORF">BLNAU_14131</name>
</gene>
<sequence>MSNDVKEFKYFSPTNPVSSLTDSAITFKYCTFKEISGNQRSAIYLSNVIKTLTITNSSFATCTATDSGGCLYFASSSTSSSMLLQHNSHMHCSSGDCGGCLFAKNLVSASIRESFFIDCSGSGWTNDERCSATGGDKCVLSVVGQFSVKRCQQLEAITMIRCDSTTKPVEGRIYSPNHPNLESLLPNPLEVSVVAFSAAQGFFAQYFMVTVKFNVIVSEPLLILIDNTQGTRIPQAGGPPNIARVFRMANQTFNPQHGTTVTIDDVVDVQYQRPFTDYHLECAFMSGYLIKIPTVQAIAAPTYDAMMKETTMEVRGKDLEGSITLTFKGNGTAGNFDATVMFTESVGTLERILFDADTPSNVNLMYNTKYTLTKAMQGSNNVFNTSVFTFTTGPEPSRLLAVQSTIDTDKKIVSLTLPSHLLEIGSEYSIAVVGTPTVPSGSNEEDSTTLKITPSSATSNTLPVSLYPVSELKYGYTYSVKEMKLTGGSSSVLIEKSTCVFSTPTEPTRLVEFTKGLYDDEMKRIGFVMTGRVLDEEATYKVVLSASATENHTIDMTYNESNGKWEGSAVLYPSSDAELVYGTTYTVSSFRKGTDLTELLRDTQTAITIDAEPARLVSTSTVDGENGTTLTLTSLSLPTGSEYSIAVVGTPTVPSGSNEEDSTTLKITPSSATSNTLPVSLYPVSELELTGGSSSVLIEKSTCVFSTPTEPTRLVEFTKGLYDDEMKRIGFVMTGRVLDEEATYKVVLSASATENHTIDMTYNESNGKWEGSAVLYPSSDAELVYGTTYTVSSFRKGTDLTELLRDTQTAITIDAEPARLVSTSTVDGENGTTLTLTSLSLPTGSEYSIAVVGTPTVPSGSNEEDSTTLKITPSSATSNTLPVSLYPVSELKYGYTYSVKEMKLTGGSSSVLIEKSTCVFSTPTEPTRLVEFTKGLYDDEMKRIGFVMTGRVLDEEATYKVVLSASATENHTIDMTYNESNGKWEGSAVLYPSSDAELVYGTTYTVSSFRKGTDLTELLRDTQTAITIDAEPARLVSTSTVDGENGTTLTLTSLSLPTGSEYSIAVVGTPTQHQTHSGFVMTGRVLDEEATYKVVLSASATENHTIDMTYNESNGKWEGSAVLYPSSDAELVYGTTYTVSSFRKGTDLTELLRDTQTAITIDAEPARLVSTSTVDGENGTTLTLTSLSLPTGSEYSIAVVGTPTVPSGSNEEDSTTLKITPSSATSNTLPVSLYPVSELKYGYTYSVKEMKLTGGSSSVLIEKSTCVFSTPTEPTRLVEFTKGLYDDEMKRIGFVMTGRVLDEEATYKVVLSASATENHTIDMTYNESNGKWEGSAVLYPSSDAELVYGTTYTVSSFRKGTDLTELLRDTQTAITIDAEPARLVSTSTVDGENGTTLTLTSLSLPTGSEYSIAVVGTPTVPSGSNEEDSTTLKITPSSATSNTLPVSLYPVSELKYGYTYSVKEMKLTGGSSSVLIEKSTCVFSTPTEPTRLVEFTKGLYDDEMKRIGFVMTGRVLDEEATYKVVLSASATENHTIDMTYNESNGKWEGSAVLYPSSDAELVYGTTYTVSSFRKGTDLTELLRDTQTAITIDAEPARLVSTSTVDGENGTTLTLTSLSLPTGSEYSIAVVGTPTVPSGSNEEDSTTLKITPSSATSNTLPVSLYPVSELELTGGSSSVLIEKSTCVFSTPTEPTRLVEFTKGLYDDEMKRIGFVMTGRVLDEEATYKVVLSASATENHTIDMTYNESNGKWEGSAVLYPSSDAELVYGTTYTVSSFRKGTDLTELLRDTQTAITIDAEPARLVSTSTVDGENGTTLTLTSLSLPTGSEYSIAVVGTPTVPSGSNEEDSTTLKITPSSATSNTLPVSLYPVSELKYGYTYSVKEMKLTGGSSSVLIEKSTCVFSTPTEPTRLVEFTKGLYDDEMKRIGFVMTGRVLDEEATYKVVLSASATENHTIDMTYNESNGKWEGSAVLYPSSDAELVYGTTYTVSSFRKGTDLTELLRDTQTAITIDAEPARLVSTSTVDGENGTTLTLTSLSLPTGSEYSIAVVGTPTVPSGSNEEDSTTLKITPSSATSNTLPVSLYPVSELKYGYTYSVKEMKLTGGSSSVLIEKSTCVFSTPTEPTRLVEFTKGLYDDEMKRIGFVMTGRVLDEEATYKVVLSASATENHTIDMTYNESNGKWEGSAVLYPSSDAELVYGTTYTVSSFRKGTDLTELLRDTQTAITIDAEPARLVSTSTVDGENGTTLTLTSLSLPTGSEYSIAVVGTPTVPNIKHTPSVALSCLLSWKYGYTYSVKEMKLTGGSSSVLIEKSTCVFSTPTEPTRLVEFTKGLYDDEMKRIGFVMTGRVLDEEATYKVVLSASATENHTIDMTYNESNGKWEGSAVLYPSSDAELVYGTTYTVSSFRKGTDLTELLRDTQTAITIDAEPARLVSTSTVDGENGTTLTLTSLSLPTGSEYSIAVVGTPTVPSGSNEEDSTTLKITPSSATSNTLPVSLYPVSELKYGYTYSVKEMKLTGGSSSVLIEKSTCVFSTPTEPTRLVEFTKGLYDDEMKRIGFVMTGRVLDEEATYKVVLSASATENHTIDMTYNESNGKWEGSAVLYPSSDAELVYGTTYTVSSFRKGTDLTELLRDTQTAITIDAEPARLVSTSTVDGENGTTLTLTSLSLPTGSEYSIAVVGTPTVPSGSNEEDSTTLKITPSSATSNTLPVSLYPVSELKYGYTYSVKEMKLTGGSSSVLIEKSTCVFSTPTEPTRLVEFTKGLYDDEMKRIGFVMTGRVLDEEATYKVVLSASATENHTIDMTYNESNGKWEGSAVLYPSSDAELVYGTTYTVSSFRKGTDLTELLRDTQTAITIDAEPARLVSTSTVDGENGTTLTLTSLSLPTGSEYSIAVVGTPTVPSGSNEEDSTTLKITPSSATSNTLPVSLYPVSELKYGYTYSVKEMKLTGGSSSVLIEKSTCVFSTPTEPTRLVEFTKGLYDDEMKRIGFVMTGRVLDEEATYKVVLSASATENHTIDMTYNESNGKWEGSAVLYPSSDAELVYGTTYTVSSFRKGTDLTELLRDTQTAITIDAEPARLVSTSTVDGENGTTLTLTSLSLPTGSEYSIAVVGTPTVPSGSNEEDSTTLKITPSSATSNTLPVSLYPVSGAGKPTRLVEFTKGLYDDEMKRIGFVMTGRVLDEEATYKVVLSASATENHTIDMTYNESNGKWEGSAVLYPSSDAELVYGTTYTVSSFRKGTDLTELLRDTQTAITIDAEPARLVSTSTVDGENGTTLTLTSLSLPTGSEYSIAVVGTPTVPSGSNEEDSTTLKITPSSATSNTLPVSLYPVSELKYGYTYSVKEMKLTGEPTRLVEFTKGLYDDEMKRIGFVMTGRVLDEEATYKVVLSASATENHTIDMTYNESNGKWEGSAVLYPSSDAELVYGTTYTVSSFRKGTDLTELLRDTQTAITIDAEPARLVSTSTVDGENGTTLTLTSLSLPTGSEYSIAVVGTPTVPSGSNEEDSTTLKITPSSATSNTLPVSLYPVSELKYGYTYSVKEMKLTGGSSSVLIEKSTCVFSTPTEPTRLVEFTKGLYDDEMKRIGFVMTGRVLDEEATYKVVLSASATENHTIDMTYNESNGKWEGSAVLYPSSDAELVYGTTYTVSSFRKGTDLTELLRDTQTAITIDAEPARLVSTSTVDGENGTTLTLTSLSLPTGSEYSIAVVGTPTVPSGSNEEDSTTLKITPSSATSNTLPVSLYPVSELNRRVLDEEATYKVVLSASATENHTIDMTYNESNGKWEGSAVLYPSSDAELVYGTTYTVSSFRKGTDLTELLRDTQTAITIDAEPARLVSTSTVDGENGTTLTLTSLSLPTGSEYSIAVVGTPTVPSGSNEEDSTTLKITPSSATSNTLPVSLYPVSELKYGYTYSVKEMKLTGGSSSVLIEKSTCVFSTPTEPTRLVEFTKGLYDDEMKRIGFVMTGRVLDEEATYKVVLSASATENHTIDMTYNESNGKWEGSAVLYPSSDAELVYGTTYTVSSFRKGTDLTELLRDTQTAITIDAEPARLVSTSTVDGENGTTLTLTSLSLPTGSEYSIAVVGTPTVPSGSNEEDSTTLKITPSSATSNTLPVSLYPVSELKYGYTYSVKEMKLTGGSSSVLIEKSTCVFSTPTEPTRLVEFTKGLYDDEMKRIGFVMTGRVLDEEATYKVVLSASATENHTIDMTYNESNGKWEGSAVLYPSSDAELVYGTTYTVSSFRKGTDLTELLRDTQTAITIDAEPARLVSTSTVDGENGTTLTLTSLSLPTGSEYSIAVVGTPTVPSGSNEEDSTTLKITPSSATSNTLPVSLYPVSELKYGYTYSVKEMKLTGGSSSVLIEKSTCVFSTPTEPTRLVEFTKGLYDDEMKRIGFVMTGRVLDEEATYKVVLSASATENHTIDMTYNESNGKWEGSAVLYPSSDAELVYGTTYTVSSFRKGTDLTELLRDTQTAITIDAEPARLVSTSTVDGENGTTLTLTSLSLPTGSEYSIAVVGTPTVPSGSNEEDSTTLKITPSSATSNTLPVSLYPVSELKYGYTYSVKEMKLTGGSSSVLIEKSTCVFSTPTEPTRLVEFTKGLYDDEMKRIGFVMTGRVLDEEATYKVVLSASATENHTIDMTYNESNGKWEGSAVLYPSSDAELVYGTTYTVSSFRKGTDLTELLRDTQTAITIDAEPARLVSTSTVDGENGTTLTLTSLSLPTGSEYSIAVVGTPTVPSGSNEEDSTTLKITPSSATSNTLPVSLYPVSELKYGYTYSVKEMKLTGGSSSVLIEKSTCVFSTPTEPTRLVEFTKGLYDDEMKRIGFVMTGRVLDEEATYKVVLSASATENHTIDMTYNESNGKWEGSAVLYPSSDAELVYGTTYTVSSFRKGTDLTELLRDTQTAITIDAEPARLVSTSTVDGENGTTLTLTSLSLPTGSEYSIAVVGTPTVPSGSNEEDSTTLKITPSSATSNTLPVSLYPVSELKYGYTYSVKEMKLTGGSSSVLIEKSTCVFSTPTEPTRLVEFTKGLYDDEMKRIGFVMTGRVLDEEATYKVVLSASATENHTIDMTYNESNGKWEGSAVLYPSSDAELVYGTTYTVSSFRKGTDLTELLRDTQTAITIDAEPARLVSTSTVDGENGTTLTLTSLSLPTGSEYSIAVVGTPTVPSGSNEEDSTTLKITPSSATSNTLPVSLYPVSELKYGYTYSVKEMKLTGGSSSVLIEKSTCVFSTPTEPTRLVEFTKGLYDDEMKRIGFVMTGRVLDEEATYKVVLSASATGVWKGTDLTELLRDTQTAITIDAEPARLVSTSTVDGENGTTLTLTSLSLPTGSEYSIAVVGTPTVPSGSNEEDSTTLKITPSSATSNTLPVSLYPVSELKYGYTYSVKEMKLTGGSSSVLIEKSTCVFSTPTEPTRLVEFTKGLYDDEMKRIGFVMTGRVLDEEATYKVVLSASATENHTIDMTYNESNGKWEGSAVLYPSSDAELVYGTTYTVSSFRKGTDLTELLRDTQTAITIDAEPARLVSTSTVDGENGTTLTLTSLSLPTGSEYSIAVVGTPTVPSGSNEEDSTTLKITPSSATSNTLPVSLYPVSELELTGGSSSVLIEKSTCVFSTPTEPTRLVEFTKGLYDDEMKRIGFVMTGRVLDEEATYKVVLSASATENHTIDMTYNESNGKWEGSAVLYPSSDAELVYGTTYTVSSFRKGTDLTELLRDTQTAITIDAEPARLVSTSTVDGENGTTLTLTSLSLPTGSEYSIAVVGTPTVPSGSNEEDSTTLKITPSSATSNTLPVSLYPVSELEVWIHVLC</sequence>
<dbReference type="SUPFAM" id="SSF51126">
    <property type="entry name" value="Pectin lyase-like"/>
    <property type="match status" value="1"/>
</dbReference>
<feature type="region of interest" description="Disordered" evidence="1">
    <location>
        <begin position="650"/>
        <end position="670"/>
    </location>
</feature>
<comment type="caution">
    <text evidence="2">The sequence shown here is derived from an EMBL/GenBank/DDBJ whole genome shotgun (WGS) entry which is preliminary data.</text>
</comment>
<evidence type="ECO:0000313" key="3">
    <source>
        <dbReference type="Proteomes" id="UP001281761"/>
    </source>
</evidence>
<accession>A0ABQ9XG37</accession>
<proteinExistence type="predicted"/>
<evidence type="ECO:0000313" key="2">
    <source>
        <dbReference type="EMBL" id="KAK2950941.1"/>
    </source>
</evidence>
<dbReference type="InterPro" id="IPR011050">
    <property type="entry name" value="Pectin_lyase_fold/virulence"/>
</dbReference>
<protein>
    <submittedName>
        <fullName evidence="2">Large repetitive protein</fullName>
    </submittedName>
</protein>
<feature type="region of interest" description="Disordered" evidence="1">
    <location>
        <begin position="1632"/>
        <end position="1652"/>
    </location>
</feature>
<name>A0ABQ9XG37_9EUKA</name>